<proteinExistence type="predicted"/>
<sequence>MKTKKLVSAEDVGAEVIRLSGIYIHNLGILVGAKAVIPLRVKSRSVGSIYRKERQATSGAQCRMRFHERRRRLLEICVRSNQKLVEVWLTREERQDTALREELKVLYQTYRAKSFLVAVFQSGGQSLADATSGLLCHNRKRLAQLEARGAGFLTREADKP</sequence>
<gene>
    <name evidence="1" type="ORF">SDC9_68373</name>
</gene>
<name>A0A644Y5T9_9ZZZZ</name>
<organism evidence="1">
    <name type="scientific">bioreactor metagenome</name>
    <dbReference type="NCBI Taxonomy" id="1076179"/>
    <lineage>
        <taxon>unclassified sequences</taxon>
        <taxon>metagenomes</taxon>
        <taxon>ecological metagenomes</taxon>
    </lineage>
</organism>
<reference evidence="1" key="1">
    <citation type="submission" date="2019-08" db="EMBL/GenBank/DDBJ databases">
        <authorList>
            <person name="Kucharzyk K."/>
            <person name="Murdoch R.W."/>
            <person name="Higgins S."/>
            <person name="Loffler F."/>
        </authorList>
    </citation>
    <scope>NUCLEOTIDE SEQUENCE</scope>
</reference>
<protein>
    <submittedName>
        <fullName evidence="1">Uncharacterized protein</fullName>
    </submittedName>
</protein>
<dbReference type="EMBL" id="VSSQ01003697">
    <property type="protein sequence ID" value="MPM21923.1"/>
    <property type="molecule type" value="Genomic_DNA"/>
</dbReference>
<comment type="caution">
    <text evidence="1">The sequence shown here is derived from an EMBL/GenBank/DDBJ whole genome shotgun (WGS) entry which is preliminary data.</text>
</comment>
<evidence type="ECO:0000313" key="1">
    <source>
        <dbReference type="EMBL" id="MPM21923.1"/>
    </source>
</evidence>
<dbReference type="AlphaFoldDB" id="A0A644Y5T9"/>
<accession>A0A644Y5T9</accession>